<name>A0A8H9GRF3_9DEIO</name>
<feature type="transmembrane region" description="Helical" evidence="1">
    <location>
        <begin position="57"/>
        <end position="75"/>
    </location>
</feature>
<organism evidence="2 3">
    <name type="scientific">Deinococcus arenae</name>
    <dbReference type="NCBI Taxonomy" id="1452751"/>
    <lineage>
        <taxon>Bacteria</taxon>
        <taxon>Thermotogati</taxon>
        <taxon>Deinococcota</taxon>
        <taxon>Deinococci</taxon>
        <taxon>Deinococcales</taxon>
        <taxon>Deinococcaceae</taxon>
        <taxon>Deinococcus</taxon>
    </lineage>
</organism>
<dbReference type="Proteomes" id="UP000600547">
    <property type="component" value="Unassembled WGS sequence"/>
</dbReference>
<dbReference type="EMBL" id="BMQG01000005">
    <property type="protein sequence ID" value="GGM43421.1"/>
    <property type="molecule type" value="Genomic_DNA"/>
</dbReference>
<keyword evidence="3" id="KW-1185">Reference proteome</keyword>
<keyword evidence="1" id="KW-0472">Membrane</keyword>
<comment type="caution">
    <text evidence="2">The sequence shown here is derived from an EMBL/GenBank/DDBJ whole genome shotgun (WGS) entry which is preliminary data.</text>
</comment>
<feature type="transmembrane region" description="Helical" evidence="1">
    <location>
        <begin position="105"/>
        <end position="131"/>
    </location>
</feature>
<sequence>MLDALTRDLRAASPASLTRAARRAYTLAFLTLAVPGVPLGAVLALWRPLDPGGAGQLLSLVALAAALAGVALYLAGRTARDPSLRAPHELLAAAIQRATAPAVPFLIGCAFLRSGVTVALLWGLALLLFLVGRPPAVSGPVSQQAG</sequence>
<proteinExistence type="predicted"/>
<protein>
    <submittedName>
        <fullName evidence="2">Uncharacterized protein</fullName>
    </submittedName>
</protein>
<reference evidence="3" key="1">
    <citation type="journal article" date="2019" name="Int. J. Syst. Evol. Microbiol.">
        <title>The Global Catalogue of Microorganisms (GCM) 10K type strain sequencing project: providing services to taxonomists for standard genome sequencing and annotation.</title>
        <authorList>
            <consortium name="The Broad Institute Genomics Platform"/>
            <consortium name="The Broad Institute Genome Sequencing Center for Infectious Disease"/>
            <person name="Wu L."/>
            <person name="Ma J."/>
        </authorList>
    </citation>
    <scope>NUCLEOTIDE SEQUENCE [LARGE SCALE GENOMIC DNA]</scope>
    <source>
        <strain evidence="3">JCM 31047</strain>
    </source>
</reference>
<keyword evidence="1" id="KW-0812">Transmembrane</keyword>
<keyword evidence="1" id="KW-1133">Transmembrane helix</keyword>
<dbReference type="AlphaFoldDB" id="A0A8H9GRF3"/>
<gene>
    <name evidence="2" type="ORF">GCM10008956_19700</name>
</gene>
<evidence type="ECO:0000313" key="2">
    <source>
        <dbReference type="EMBL" id="GGM43421.1"/>
    </source>
</evidence>
<feature type="transmembrane region" description="Helical" evidence="1">
    <location>
        <begin position="24"/>
        <end position="45"/>
    </location>
</feature>
<evidence type="ECO:0000313" key="3">
    <source>
        <dbReference type="Proteomes" id="UP000600547"/>
    </source>
</evidence>
<accession>A0A8H9GRF3</accession>
<evidence type="ECO:0000256" key="1">
    <source>
        <dbReference type="SAM" id="Phobius"/>
    </source>
</evidence>